<dbReference type="InParanoid" id="A0A5F8A763"/>
<reference evidence="3" key="1">
    <citation type="journal article" date="2007" name="Science">
        <title>Evolutionary and biomedical insights from the rhesus macaque genome.</title>
        <authorList>
            <person name="Gibbs R.A."/>
            <person name="Rogers J."/>
            <person name="Katze M.G."/>
            <person name="Bumgarner R."/>
            <person name="Weinstock G.M."/>
            <person name="Mardis E.R."/>
            <person name="Remington K.A."/>
            <person name="Strausberg R.L."/>
            <person name="Venter J.C."/>
            <person name="Wilson R.K."/>
            <person name="Batzer M.A."/>
            <person name="Bustamante C.D."/>
            <person name="Eichler E.E."/>
            <person name="Hahn M.W."/>
            <person name="Hardison R.C."/>
            <person name="Makova K.D."/>
            <person name="Miller W."/>
            <person name="Milosavljevic A."/>
            <person name="Palermo R.E."/>
            <person name="Siepel A."/>
            <person name="Sikela J.M."/>
            <person name="Attaway T."/>
            <person name="Bell S."/>
            <person name="Bernard K.E."/>
            <person name="Buhay C.J."/>
            <person name="Chandrabose M.N."/>
            <person name="Dao M."/>
            <person name="Davis C."/>
            <person name="Delehaunty K.D."/>
            <person name="Ding Y."/>
            <person name="Dinh H.H."/>
            <person name="Dugan-Rocha S."/>
            <person name="Fulton L.A."/>
            <person name="Gabisi R.A."/>
            <person name="Garner T.T."/>
            <person name="Godfrey J."/>
            <person name="Hawes A.C."/>
            <person name="Hernandez J."/>
            <person name="Hines S."/>
            <person name="Holder M."/>
            <person name="Hume J."/>
            <person name="Jhangiani S.N."/>
            <person name="Joshi V."/>
            <person name="Khan Z.M."/>
            <person name="Kirkness E.F."/>
            <person name="Cree A."/>
            <person name="Fowler R.G."/>
            <person name="Lee S."/>
            <person name="Lewis L.R."/>
            <person name="Li Z."/>
            <person name="Liu Y.-S."/>
            <person name="Moore S.M."/>
            <person name="Muzny D."/>
            <person name="Nazareth L.V."/>
            <person name="Ngo D.N."/>
            <person name="Okwuonu G.O."/>
            <person name="Pai G."/>
            <person name="Parker D."/>
            <person name="Paul H.A."/>
            <person name="Pfannkoch C."/>
            <person name="Pohl C.S."/>
            <person name="Rogers Y.-H.C."/>
            <person name="Ruiz S.J."/>
            <person name="Sabo A."/>
            <person name="Santibanez J."/>
            <person name="Schneider B.W."/>
            <person name="Smith S.M."/>
            <person name="Sodergren E."/>
            <person name="Svatek A.F."/>
            <person name="Utterback T.R."/>
            <person name="Vattathil S."/>
            <person name="Warren W."/>
            <person name="White C.S."/>
            <person name="Chinwalla A.T."/>
            <person name="Feng Y."/>
            <person name="Halpern A.L."/>
            <person name="Hillier L.W."/>
            <person name="Huang X."/>
            <person name="Minx P."/>
            <person name="Nelson J.O."/>
            <person name="Pepin K.H."/>
            <person name="Qin X."/>
            <person name="Sutton G.G."/>
            <person name="Venter E."/>
            <person name="Walenz B.P."/>
            <person name="Wallis J.W."/>
            <person name="Worley K.C."/>
            <person name="Yang S.-P."/>
            <person name="Jones S.M."/>
            <person name="Marra M.A."/>
            <person name="Rocchi M."/>
            <person name="Schein J.E."/>
            <person name="Baertsch R."/>
            <person name="Clarke L."/>
            <person name="Csuros M."/>
            <person name="Glasscock J."/>
            <person name="Harris R.A."/>
            <person name="Havlak P."/>
            <person name="Jackson A.R."/>
            <person name="Jiang H."/>
            <person name="Liu Y."/>
            <person name="Messina D.N."/>
            <person name="Shen Y."/>
            <person name="Song H.X.-Z."/>
            <person name="Wylie T."/>
            <person name="Zhang L."/>
            <person name="Birney E."/>
            <person name="Han K."/>
            <person name="Konkel M.K."/>
            <person name="Lee J."/>
            <person name="Smit A.F.A."/>
            <person name="Ullmer B."/>
            <person name="Wang H."/>
            <person name="Xing J."/>
            <person name="Burhans R."/>
            <person name="Cheng Z."/>
            <person name="Karro J.E."/>
            <person name="Ma J."/>
            <person name="Raney B."/>
            <person name="She X."/>
            <person name="Cox M.J."/>
            <person name="Demuth J.P."/>
            <person name="Dumas L.J."/>
            <person name="Han S.-G."/>
            <person name="Hopkins J."/>
            <person name="Karimpour-Fard A."/>
            <person name="Kim Y.H."/>
            <person name="Pollack J.R."/>
            <person name="Vinar T."/>
            <person name="Addo-Quaye C."/>
            <person name="Degenhardt J."/>
            <person name="Denby A."/>
            <person name="Hubisz M.J."/>
            <person name="Indap A."/>
            <person name="Kosiol C."/>
            <person name="Lahn B.T."/>
            <person name="Lawson H.A."/>
            <person name="Marklein A."/>
            <person name="Nielsen R."/>
            <person name="Vallender E.J."/>
            <person name="Clark A.G."/>
            <person name="Ferguson B."/>
            <person name="Hernandez R.D."/>
            <person name="Hirani K."/>
            <person name="Kehrer-Sawatzki H."/>
            <person name="Kolb J."/>
            <person name="Patil S."/>
            <person name="Pu L.-L."/>
            <person name="Ren Y."/>
            <person name="Smith D.G."/>
            <person name="Wheeler D.A."/>
            <person name="Schenck I."/>
            <person name="Ball E.V."/>
            <person name="Chen R."/>
            <person name="Cooper D.N."/>
            <person name="Giardine B."/>
            <person name="Hsu F."/>
            <person name="Kent W.J."/>
            <person name="Lesk A."/>
            <person name="Nelson D.L."/>
            <person name="O'brien W.E."/>
            <person name="Pruefer K."/>
            <person name="Stenson P.D."/>
            <person name="Wallace J.C."/>
            <person name="Ke H."/>
            <person name="Liu X.-M."/>
            <person name="Wang P."/>
            <person name="Xiang A.P."/>
            <person name="Yang F."/>
            <person name="Barber G.P."/>
            <person name="Haussler D."/>
            <person name="Karolchik D."/>
            <person name="Kern A.D."/>
            <person name="Kuhn R.M."/>
            <person name="Smith K.E."/>
            <person name="Zwieg A.S."/>
        </authorList>
    </citation>
    <scope>NUCLEOTIDE SEQUENCE [LARGE SCALE GENOMIC DNA]</scope>
    <source>
        <strain evidence="3">17573</strain>
    </source>
</reference>
<dbReference type="Ensembl" id="ENSMMUT00000087008.1">
    <property type="protein sequence ID" value="ENSMMUP00000073783.1"/>
    <property type="gene ID" value="ENSMMUG00000064591.1"/>
</dbReference>
<name>A0A5F8A763_MACMU</name>
<reference evidence="2" key="3">
    <citation type="submission" date="2025-08" db="UniProtKB">
        <authorList>
            <consortium name="Ensembl"/>
        </authorList>
    </citation>
    <scope>IDENTIFICATION</scope>
    <source>
        <strain evidence="2">17573</strain>
    </source>
</reference>
<dbReference type="VEuPathDB" id="HostDB:ENSMMUG00000064591"/>
<proteinExistence type="predicted"/>
<feature type="region of interest" description="Disordered" evidence="1">
    <location>
        <begin position="157"/>
        <end position="181"/>
    </location>
</feature>
<reference evidence="2" key="4">
    <citation type="submission" date="2025-09" db="UniProtKB">
        <authorList>
            <consortium name="Ensembl"/>
        </authorList>
    </citation>
    <scope>IDENTIFICATION</scope>
    <source>
        <strain evidence="2">17573</strain>
    </source>
</reference>
<reference evidence="2" key="2">
    <citation type="submission" date="2019-01" db="EMBL/GenBank/DDBJ databases">
        <authorList>
            <person name="Graves T."/>
            <person name="Eichler E.E."/>
            <person name="Wilson R.K."/>
        </authorList>
    </citation>
    <scope>NUCLEOTIDE SEQUENCE [LARGE SCALE GENOMIC DNA]</scope>
    <source>
        <strain evidence="2">17573</strain>
    </source>
</reference>
<evidence type="ECO:0000313" key="2">
    <source>
        <dbReference type="Ensembl" id="ENSMMUP00000073783.1"/>
    </source>
</evidence>
<sequence>SPSETTSAWISLSISLSAFWSKPFNKSLGSSKISYIFLSSSEPFKLFQPLPVTQFQSHFLLFQQHPTLLYCIIHFHAADKDIPKTGQFTKERSFMDLQFQMAGEASQSQQKARRDKSRLTWMVAGKKRACAGKLPFLKPSDLMRLIHYHENSARKTCRHNSITSHQVPSTTRGNCDSYNSR</sequence>
<dbReference type="GeneTree" id="ENSGT00910000147472"/>
<organism evidence="2 3">
    <name type="scientific">Macaca mulatta</name>
    <name type="common">Rhesus macaque</name>
    <dbReference type="NCBI Taxonomy" id="9544"/>
    <lineage>
        <taxon>Eukaryota</taxon>
        <taxon>Metazoa</taxon>
        <taxon>Chordata</taxon>
        <taxon>Craniata</taxon>
        <taxon>Vertebrata</taxon>
        <taxon>Euteleostomi</taxon>
        <taxon>Mammalia</taxon>
        <taxon>Eutheria</taxon>
        <taxon>Euarchontoglires</taxon>
        <taxon>Primates</taxon>
        <taxon>Haplorrhini</taxon>
        <taxon>Catarrhini</taxon>
        <taxon>Cercopithecidae</taxon>
        <taxon>Cercopithecinae</taxon>
        <taxon>Macaca</taxon>
    </lineage>
</organism>
<evidence type="ECO:0000256" key="1">
    <source>
        <dbReference type="SAM" id="MobiDB-lite"/>
    </source>
</evidence>
<accession>A0A5F8A763</accession>
<dbReference type="Proteomes" id="UP000006718">
    <property type="component" value="Chromosome 8"/>
</dbReference>
<feature type="compositionally biased region" description="Polar residues" evidence="1">
    <location>
        <begin position="159"/>
        <end position="181"/>
    </location>
</feature>
<protein>
    <submittedName>
        <fullName evidence="2">Uncharacterized protein</fullName>
    </submittedName>
</protein>
<dbReference type="Bgee" id="ENSMMUG00000064591">
    <property type="expression patterns" value="Expressed in liver and 16 other cell types or tissues"/>
</dbReference>
<keyword evidence="3" id="KW-1185">Reference proteome</keyword>
<evidence type="ECO:0000313" key="3">
    <source>
        <dbReference type="Proteomes" id="UP000006718"/>
    </source>
</evidence>
<dbReference type="AlphaFoldDB" id="A0A5F8A763"/>